<dbReference type="GO" id="GO:0031177">
    <property type="term" value="F:phosphopantetheine binding"/>
    <property type="evidence" value="ECO:0007669"/>
    <property type="project" value="InterPro"/>
</dbReference>
<dbReference type="InterPro" id="IPR020806">
    <property type="entry name" value="PKS_PP-bd"/>
</dbReference>
<dbReference type="Pfam" id="PF00550">
    <property type="entry name" value="PP-binding"/>
    <property type="match status" value="1"/>
</dbReference>
<dbReference type="PROSITE" id="PS50075">
    <property type="entry name" value="CARRIER"/>
    <property type="match status" value="1"/>
</dbReference>
<sequence>MADTHTVLDIIAHVAGREVSPTDTLRDGLGLDSLALIELAVRVEDATGVRSDAFAFSSLSTVGDVLAHVAEHTSTD</sequence>
<name>A0AAF0YSZ6_9CORY</name>
<proteinExistence type="predicted"/>
<dbReference type="SUPFAM" id="SSF47336">
    <property type="entry name" value="ACP-like"/>
    <property type="match status" value="1"/>
</dbReference>
<evidence type="ECO:0000313" key="4">
    <source>
        <dbReference type="EMBL" id="WOT02875.1"/>
    </source>
</evidence>
<dbReference type="AlphaFoldDB" id="A0AAF0YSZ6"/>
<evidence type="ECO:0000256" key="2">
    <source>
        <dbReference type="ARBA" id="ARBA00022553"/>
    </source>
</evidence>
<evidence type="ECO:0000259" key="3">
    <source>
        <dbReference type="PROSITE" id="PS50075"/>
    </source>
</evidence>
<dbReference type="InterPro" id="IPR006162">
    <property type="entry name" value="Ppantetheine_attach_site"/>
</dbReference>
<protein>
    <submittedName>
        <fullName evidence="4">Acyl carrier protein</fullName>
    </submittedName>
</protein>
<dbReference type="EMBL" id="CP136958">
    <property type="protein sequence ID" value="WOT02875.1"/>
    <property type="molecule type" value="Genomic_DNA"/>
</dbReference>
<reference evidence="4" key="2">
    <citation type="submission" date="2023-10" db="EMBL/GenBank/DDBJ databases">
        <authorList>
            <person name="Choi B."/>
        </authorList>
    </citation>
    <scope>NUCLEOTIDE SEQUENCE</scope>
    <source>
        <strain evidence="4">UMB0763</strain>
    </source>
</reference>
<dbReference type="InterPro" id="IPR009081">
    <property type="entry name" value="PP-bd_ACP"/>
</dbReference>
<evidence type="ECO:0000256" key="1">
    <source>
        <dbReference type="ARBA" id="ARBA00022450"/>
    </source>
</evidence>
<feature type="domain" description="Carrier" evidence="3">
    <location>
        <begin position="1"/>
        <end position="73"/>
    </location>
</feature>
<dbReference type="PROSITE" id="PS00012">
    <property type="entry name" value="PHOSPHOPANTETHEINE"/>
    <property type="match status" value="1"/>
</dbReference>
<reference evidence="4" key="1">
    <citation type="submission" date="2017-12" db="EMBL/GenBank/DDBJ databases">
        <authorList>
            <person name="Thomas-White K."/>
            <person name="Wolfe A.J."/>
        </authorList>
    </citation>
    <scope>NUCLEOTIDE SEQUENCE</scope>
    <source>
        <strain evidence="4">UMB0763</strain>
    </source>
</reference>
<keyword evidence="1" id="KW-0596">Phosphopantetheine</keyword>
<accession>A0AAF0YSZ6</accession>
<keyword evidence="2" id="KW-0597">Phosphoprotein</keyword>
<dbReference type="Gene3D" id="1.10.1200.10">
    <property type="entry name" value="ACP-like"/>
    <property type="match status" value="1"/>
</dbReference>
<dbReference type="KEGG" id="cpyr:CYJ47_03640"/>
<gene>
    <name evidence="4" type="ORF">CYJ47_03640</name>
</gene>
<dbReference type="RefSeq" id="WP_101678381.1">
    <property type="nucleotide sequence ID" value="NZ_CAMIHY010000047.1"/>
</dbReference>
<dbReference type="Proteomes" id="UP000234560">
    <property type="component" value="Chromosome"/>
</dbReference>
<evidence type="ECO:0000313" key="5">
    <source>
        <dbReference type="Proteomes" id="UP000234560"/>
    </source>
</evidence>
<dbReference type="InterPro" id="IPR036736">
    <property type="entry name" value="ACP-like_sf"/>
</dbReference>
<organism evidence="4 5">
    <name type="scientific">Corynebacterium pyruviciproducens</name>
    <dbReference type="NCBI Taxonomy" id="598660"/>
    <lineage>
        <taxon>Bacteria</taxon>
        <taxon>Bacillati</taxon>
        <taxon>Actinomycetota</taxon>
        <taxon>Actinomycetes</taxon>
        <taxon>Mycobacteriales</taxon>
        <taxon>Corynebacteriaceae</taxon>
        <taxon>Corynebacterium</taxon>
    </lineage>
</organism>
<dbReference type="SMART" id="SM00823">
    <property type="entry name" value="PKS_PP"/>
    <property type="match status" value="1"/>
</dbReference>